<evidence type="ECO:0000256" key="4">
    <source>
        <dbReference type="SAM" id="MobiDB-lite"/>
    </source>
</evidence>
<dbReference type="PANTHER" id="PTHR30203:SF25">
    <property type="entry name" value="OUTER MEMBRANE PROTEIN-RELATED"/>
    <property type="match status" value="1"/>
</dbReference>
<dbReference type="EMBL" id="JACIJI010000001">
    <property type="protein sequence ID" value="MBB5718064.1"/>
    <property type="molecule type" value="Genomic_DNA"/>
</dbReference>
<evidence type="ECO:0000313" key="6">
    <source>
        <dbReference type="Proteomes" id="UP000554342"/>
    </source>
</evidence>
<dbReference type="Gene3D" id="1.20.1600.10">
    <property type="entry name" value="Outer membrane efflux proteins (OEP)"/>
    <property type="match status" value="1"/>
</dbReference>
<dbReference type="InterPro" id="IPR003423">
    <property type="entry name" value="OMP_efflux"/>
</dbReference>
<dbReference type="Gene3D" id="2.20.200.10">
    <property type="entry name" value="Outer membrane efflux proteins (OEP)"/>
    <property type="match status" value="1"/>
</dbReference>
<evidence type="ECO:0000256" key="3">
    <source>
        <dbReference type="SAM" id="Coils"/>
    </source>
</evidence>
<dbReference type="NCBIfam" id="TIGR01845">
    <property type="entry name" value="outer_NodT"/>
    <property type="match status" value="1"/>
</dbReference>
<dbReference type="RefSeq" id="WP_246359682.1">
    <property type="nucleotide sequence ID" value="NZ_BAABIF010000004.1"/>
</dbReference>
<evidence type="ECO:0000256" key="1">
    <source>
        <dbReference type="ARBA" id="ARBA00007613"/>
    </source>
</evidence>
<keyword evidence="2 5" id="KW-0449">Lipoprotein</keyword>
<keyword evidence="2" id="KW-0812">Transmembrane</keyword>
<keyword evidence="2" id="KW-1134">Transmembrane beta strand</keyword>
<comment type="similarity">
    <text evidence="1 2">Belongs to the outer membrane factor (OMF) (TC 1.B.17) family.</text>
</comment>
<dbReference type="GO" id="GO:0015562">
    <property type="term" value="F:efflux transmembrane transporter activity"/>
    <property type="evidence" value="ECO:0007669"/>
    <property type="project" value="InterPro"/>
</dbReference>
<keyword evidence="2" id="KW-0564">Palmitate</keyword>
<organism evidence="5 6">
    <name type="scientific">Stakelama sediminis</name>
    <dbReference type="NCBI Taxonomy" id="463200"/>
    <lineage>
        <taxon>Bacteria</taxon>
        <taxon>Pseudomonadati</taxon>
        <taxon>Pseudomonadota</taxon>
        <taxon>Alphaproteobacteria</taxon>
        <taxon>Sphingomonadales</taxon>
        <taxon>Sphingomonadaceae</taxon>
        <taxon>Stakelama</taxon>
    </lineage>
</organism>
<keyword evidence="6" id="KW-1185">Reference proteome</keyword>
<dbReference type="Proteomes" id="UP000554342">
    <property type="component" value="Unassembled WGS sequence"/>
</dbReference>
<feature type="region of interest" description="Disordered" evidence="4">
    <location>
        <begin position="95"/>
        <end position="115"/>
    </location>
</feature>
<protein>
    <submittedName>
        <fullName evidence="5">NodT family efflux transporter outer membrane factor (OMF) lipoprotein</fullName>
    </submittedName>
</protein>
<proteinExistence type="inferred from homology"/>
<accession>A0A840YX04</accession>
<feature type="coiled-coil region" evidence="3">
    <location>
        <begin position="387"/>
        <end position="445"/>
    </location>
</feature>
<gene>
    <name evidence="5" type="ORF">FHR23_000971</name>
</gene>
<comment type="caution">
    <text evidence="5">The sequence shown here is derived from an EMBL/GenBank/DDBJ whole genome shotgun (WGS) entry which is preliminary data.</text>
</comment>
<evidence type="ECO:0000313" key="5">
    <source>
        <dbReference type="EMBL" id="MBB5718064.1"/>
    </source>
</evidence>
<sequence length="480" mass="50881">MLLLSGCAVGPDYHPQSGASLGVPQQYSVAADEQPRADLTHWWTSFNDPLLTQLVGSAEATNLDVAQALTRLRQARESLVQSRASLLPSLSASGTVSRNQNLRGGTSTYTLPDGTVTSITTGNSTSFSIGADASYQADLFGGNLRSVQAARASLAASGYNYADVLITVQGEIARNYILARLYQAQLTNARNALSIQDDNLQIAQWRVQAGLVSSLDQEQARQQRAQTAATIPSLENSYNQAVSRLGVLTGQAPGALKTEMEKKEPIPQGPSDIAVGIPADTLRQRPDVRAAERDLAAATAQIGVAKAQLFPQFNIGGSIDSSANALSSLTNIITGRLFATIAQTIFDGGRQRAQVRSNEAAAQGAFYNYKQTVLSALEDVENGITALDTAEQRERDYTTALNAANNAAILSRSQYRAGLTDFTTLNQAESALLSAANSLSQARADRANALIQLYGALGGGWQSDTAPTTPLDQTTTNGKR</sequence>
<evidence type="ECO:0000256" key="2">
    <source>
        <dbReference type="RuleBase" id="RU362097"/>
    </source>
</evidence>
<comment type="subcellular location">
    <subcellularLocation>
        <location evidence="2">Cell membrane</location>
        <topology evidence="2">Lipid-anchor</topology>
    </subcellularLocation>
</comment>
<dbReference type="GO" id="GO:0005886">
    <property type="term" value="C:plasma membrane"/>
    <property type="evidence" value="ECO:0007669"/>
    <property type="project" value="UniProtKB-SubCell"/>
</dbReference>
<dbReference type="Pfam" id="PF02321">
    <property type="entry name" value="OEP"/>
    <property type="match status" value="2"/>
</dbReference>
<reference evidence="5 6" key="1">
    <citation type="submission" date="2020-08" db="EMBL/GenBank/DDBJ databases">
        <title>Genomic Encyclopedia of Type Strains, Phase IV (KMG-IV): sequencing the most valuable type-strain genomes for metagenomic binning, comparative biology and taxonomic classification.</title>
        <authorList>
            <person name="Goeker M."/>
        </authorList>
    </citation>
    <scope>NUCLEOTIDE SEQUENCE [LARGE SCALE GENOMIC DNA]</scope>
    <source>
        <strain evidence="5 6">DSM 27203</strain>
    </source>
</reference>
<keyword evidence="3" id="KW-0175">Coiled coil</keyword>
<keyword evidence="2" id="KW-0472">Membrane</keyword>
<name>A0A840YX04_9SPHN</name>
<dbReference type="AlphaFoldDB" id="A0A840YX04"/>
<dbReference type="InterPro" id="IPR010131">
    <property type="entry name" value="MdtP/NodT-like"/>
</dbReference>
<dbReference type="SUPFAM" id="SSF56954">
    <property type="entry name" value="Outer membrane efflux proteins (OEP)"/>
    <property type="match status" value="1"/>
</dbReference>
<dbReference type="PANTHER" id="PTHR30203">
    <property type="entry name" value="OUTER MEMBRANE CATION EFFLUX PROTEIN"/>
    <property type="match status" value="1"/>
</dbReference>